<organism evidence="8 9">
    <name type="scientific">Candidatus Gottesmanbacteria bacterium GW2011_GWC2_39_8</name>
    <dbReference type="NCBI Taxonomy" id="1618450"/>
    <lineage>
        <taxon>Bacteria</taxon>
        <taxon>Candidatus Gottesmaniibacteriota</taxon>
    </lineage>
</organism>
<dbReference type="Proteomes" id="UP000034539">
    <property type="component" value="Unassembled WGS sequence"/>
</dbReference>
<dbReference type="Pfam" id="PF13462">
    <property type="entry name" value="Thioredoxin_4"/>
    <property type="match status" value="1"/>
</dbReference>
<dbReference type="InterPro" id="IPR036249">
    <property type="entry name" value="Thioredoxin-like_sf"/>
</dbReference>
<protein>
    <recommendedName>
        <fullName evidence="7">Thioredoxin domain-containing protein</fullName>
    </recommendedName>
</protein>
<comment type="similarity">
    <text evidence="1">Belongs to the thioredoxin family. DsbA subfamily.</text>
</comment>
<keyword evidence="6" id="KW-0812">Transmembrane</keyword>
<dbReference type="Gene3D" id="3.40.30.10">
    <property type="entry name" value="Glutaredoxin"/>
    <property type="match status" value="1"/>
</dbReference>
<keyword evidence="2" id="KW-0732">Signal</keyword>
<dbReference type="PANTHER" id="PTHR13887:SF14">
    <property type="entry name" value="DISULFIDE BOND FORMATION PROTEIN D"/>
    <property type="match status" value="1"/>
</dbReference>
<keyword evidence="6" id="KW-1133">Transmembrane helix</keyword>
<dbReference type="InterPro" id="IPR013766">
    <property type="entry name" value="Thioredoxin_domain"/>
</dbReference>
<evidence type="ECO:0000259" key="7">
    <source>
        <dbReference type="PROSITE" id="PS51352"/>
    </source>
</evidence>
<dbReference type="PROSITE" id="PS51352">
    <property type="entry name" value="THIOREDOXIN_2"/>
    <property type="match status" value="1"/>
</dbReference>
<evidence type="ECO:0000256" key="1">
    <source>
        <dbReference type="ARBA" id="ARBA00005791"/>
    </source>
</evidence>
<evidence type="ECO:0000313" key="9">
    <source>
        <dbReference type="Proteomes" id="UP000034539"/>
    </source>
</evidence>
<evidence type="ECO:0000256" key="5">
    <source>
        <dbReference type="ARBA" id="ARBA00023284"/>
    </source>
</evidence>
<name>A0A0G0PT93_9BACT</name>
<evidence type="ECO:0000313" key="8">
    <source>
        <dbReference type="EMBL" id="KKR31103.1"/>
    </source>
</evidence>
<keyword evidence="4" id="KW-1015">Disulfide bond</keyword>
<evidence type="ECO:0000256" key="3">
    <source>
        <dbReference type="ARBA" id="ARBA00023002"/>
    </source>
</evidence>
<feature type="domain" description="Thioredoxin" evidence="7">
    <location>
        <begin position="16"/>
        <end position="213"/>
    </location>
</feature>
<keyword evidence="6" id="KW-0472">Membrane</keyword>
<evidence type="ECO:0000256" key="6">
    <source>
        <dbReference type="SAM" id="Phobius"/>
    </source>
</evidence>
<accession>A0A0G0PT93</accession>
<dbReference type="AlphaFoldDB" id="A0A0G0PT93"/>
<gene>
    <name evidence="8" type="ORF">UT63_C0083G0013</name>
</gene>
<dbReference type="GO" id="GO:0016491">
    <property type="term" value="F:oxidoreductase activity"/>
    <property type="evidence" value="ECO:0007669"/>
    <property type="project" value="UniProtKB-KW"/>
</dbReference>
<sequence length="215" mass="23768">MKLTGELKLIVGSIIVTIGIIAGTVFFFAGGSGSVMVNTQNLIRPESPGRGDKNAKVKIVEFADFECPACGYVAPVIDQLVRDYKDKIYVVYRHFPLSQHKNAKKGAEAFEAAGEQGKYWEMSDKLYSTQSQWSDLSDPSEAFVGFAKELNLDTVKFKKDLTSEKYNKTITDGLSDGDHIGINVTPTFIINGEKVEGAKSLEEFKKIIDKILTEK</sequence>
<evidence type="ECO:0000256" key="2">
    <source>
        <dbReference type="ARBA" id="ARBA00022729"/>
    </source>
</evidence>
<keyword evidence="3" id="KW-0560">Oxidoreductase</keyword>
<keyword evidence="5" id="KW-0676">Redox-active center</keyword>
<evidence type="ECO:0000256" key="4">
    <source>
        <dbReference type="ARBA" id="ARBA00023157"/>
    </source>
</evidence>
<proteinExistence type="inferred from homology"/>
<dbReference type="PANTHER" id="PTHR13887">
    <property type="entry name" value="GLUTATHIONE S-TRANSFERASE KAPPA"/>
    <property type="match status" value="1"/>
</dbReference>
<dbReference type="EMBL" id="LBXN01000083">
    <property type="protein sequence ID" value="KKR31103.1"/>
    <property type="molecule type" value="Genomic_DNA"/>
</dbReference>
<feature type="transmembrane region" description="Helical" evidence="6">
    <location>
        <begin position="7"/>
        <end position="29"/>
    </location>
</feature>
<dbReference type="SUPFAM" id="SSF52833">
    <property type="entry name" value="Thioredoxin-like"/>
    <property type="match status" value="1"/>
</dbReference>
<dbReference type="InterPro" id="IPR012336">
    <property type="entry name" value="Thioredoxin-like_fold"/>
</dbReference>
<comment type="caution">
    <text evidence="8">The sequence shown here is derived from an EMBL/GenBank/DDBJ whole genome shotgun (WGS) entry which is preliminary data.</text>
</comment>
<reference evidence="8 9" key="1">
    <citation type="journal article" date="2015" name="Nature">
        <title>rRNA introns, odd ribosomes, and small enigmatic genomes across a large radiation of phyla.</title>
        <authorList>
            <person name="Brown C.T."/>
            <person name="Hug L.A."/>
            <person name="Thomas B.C."/>
            <person name="Sharon I."/>
            <person name="Castelle C.J."/>
            <person name="Singh A."/>
            <person name="Wilkins M.J."/>
            <person name="Williams K.H."/>
            <person name="Banfield J.F."/>
        </authorList>
    </citation>
    <scope>NUCLEOTIDE SEQUENCE [LARGE SCALE GENOMIC DNA]</scope>
</reference>